<keyword evidence="2" id="KW-1185">Reference proteome</keyword>
<accession>A0A2Z7C6A0</accession>
<proteinExistence type="predicted"/>
<dbReference type="Proteomes" id="UP000250235">
    <property type="component" value="Unassembled WGS sequence"/>
</dbReference>
<organism evidence="1 2">
    <name type="scientific">Dorcoceras hygrometricum</name>
    <dbReference type="NCBI Taxonomy" id="472368"/>
    <lineage>
        <taxon>Eukaryota</taxon>
        <taxon>Viridiplantae</taxon>
        <taxon>Streptophyta</taxon>
        <taxon>Embryophyta</taxon>
        <taxon>Tracheophyta</taxon>
        <taxon>Spermatophyta</taxon>
        <taxon>Magnoliopsida</taxon>
        <taxon>eudicotyledons</taxon>
        <taxon>Gunneridae</taxon>
        <taxon>Pentapetalae</taxon>
        <taxon>asterids</taxon>
        <taxon>lamiids</taxon>
        <taxon>Lamiales</taxon>
        <taxon>Gesneriaceae</taxon>
        <taxon>Didymocarpoideae</taxon>
        <taxon>Trichosporeae</taxon>
        <taxon>Loxocarpinae</taxon>
        <taxon>Dorcoceras</taxon>
    </lineage>
</organism>
<reference evidence="1 2" key="1">
    <citation type="journal article" date="2015" name="Proc. Natl. Acad. Sci. U.S.A.">
        <title>The resurrection genome of Boea hygrometrica: A blueprint for survival of dehydration.</title>
        <authorList>
            <person name="Xiao L."/>
            <person name="Yang G."/>
            <person name="Zhang L."/>
            <person name="Yang X."/>
            <person name="Zhao S."/>
            <person name="Ji Z."/>
            <person name="Zhou Q."/>
            <person name="Hu M."/>
            <person name="Wang Y."/>
            <person name="Chen M."/>
            <person name="Xu Y."/>
            <person name="Jin H."/>
            <person name="Xiao X."/>
            <person name="Hu G."/>
            <person name="Bao F."/>
            <person name="Hu Y."/>
            <person name="Wan P."/>
            <person name="Li L."/>
            <person name="Deng X."/>
            <person name="Kuang T."/>
            <person name="Xiang C."/>
            <person name="Zhu J.K."/>
            <person name="Oliver M.J."/>
            <person name="He Y."/>
        </authorList>
    </citation>
    <scope>NUCLEOTIDE SEQUENCE [LARGE SCALE GENOMIC DNA]</scope>
    <source>
        <strain evidence="2">cv. XS01</strain>
    </source>
</reference>
<sequence>MRIRPPELETSICDAKYHVSLIDGGRLFPIVDLIDDLPPPTVRCAGFLVKLVGARRLDARKKPAFALNRNQQQPSDVAFFFTHQNDAASTNQNEAAALQQLITDSFRNNQQLVTKRYTPNAAFQLIKTTSPHYQQLVTQTNGWSLD</sequence>
<protein>
    <submittedName>
        <fullName evidence="1">Uncharacterized protein</fullName>
    </submittedName>
</protein>
<dbReference type="EMBL" id="KQ999047">
    <property type="protein sequence ID" value="KZV42444.1"/>
    <property type="molecule type" value="Genomic_DNA"/>
</dbReference>
<dbReference type="AlphaFoldDB" id="A0A2Z7C6A0"/>
<gene>
    <name evidence="1" type="ORF">F511_38229</name>
</gene>
<evidence type="ECO:0000313" key="1">
    <source>
        <dbReference type="EMBL" id="KZV42444.1"/>
    </source>
</evidence>
<name>A0A2Z7C6A0_9LAMI</name>
<evidence type="ECO:0000313" key="2">
    <source>
        <dbReference type="Proteomes" id="UP000250235"/>
    </source>
</evidence>